<gene>
    <name evidence="2" type="ORF">N4264_03270</name>
</gene>
<dbReference type="SUPFAM" id="SSF51126">
    <property type="entry name" value="Pectin lyase-like"/>
    <property type="match status" value="1"/>
</dbReference>
<name>A0ABY6BGF9_9GAMM</name>
<sequence>MKKNKNLTPLLALCASLASPLALAQSWPGTAPCDTTLQACINAAPSGGIVHVRTNAIIDESLHIDKSLHLIAVDGYRPVLAAGRTIGVGYYQLSSGHIEISGFTLLGGSVRAYAGADATVVLRRLVVHTASGVDPAITVSSMGEAFVRYDIGENLVRMGGDISANAVSVSPSTRAA</sequence>
<organism evidence="2 3">
    <name type="scientific">Tahibacter amnicola</name>
    <dbReference type="NCBI Taxonomy" id="2976241"/>
    <lineage>
        <taxon>Bacteria</taxon>
        <taxon>Pseudomonadati</taxon>
        <taxon>Pseudomonadota</taxon>
        <taxon>Gammaproteobacteria</taxon>
        <taxon>Lysobacterales</taxon>
        <taxon>Rhodanobacteraceae</taxon>
        <taxon>Tahibacter</taxon>
    </lineage>
</organism>
<keyword evidence="1" id="KW-0732">Signal</keyword>
<evidence type="ECO:0000313" key="2">
    <source>
        <dbReference type="EMBL" id="UXI68686.1"/>
    </source>
</evidence>
<feature type="chain" id="PRO_5045425850" description="Auto-transporter adhesin head GIN domain-containing protein" evidence="1">
    <location>
        <begin position="25"/>
        <end position="176"/>
    </location>
</feature>
<dbReference type="Proteomes" id="UP001064632">
    <property type="component" value="Chromosome"/>
</dbReference>
<feature type="signal peptide" evidence="1">
    <location>
        <begin position="1"/>
        <end position="24"/>
    </location>
</feature>
<reference evidence="2" key="1">
    <citation type="submission" date="2022-09" db="EMBL/GenBank/DDBJ databases">
        <title>Tahibacter sp. nov., isolated from a fresh water.</title>
        <authorList>
            <person name="Baek J.H."/>
            <person name="Lee J.K."/>
            <person name="Kim J.M."/>
            <person name="Jeon C.O."/>
        </authorList>
    </citation>
    <scope>NUCLEOTIDE SEQUENCE</scope>
    <source>
        <strain evidence="2">W38</strain>
    </source>
</reference>
<dbReference type="EMBL" id="CP104694">
    <property type="protein sequence ID" value="UXI68686.1"/>
    <property type="molecule type" value="Genomic_DNA"/>
</dbReference>
<evidence type="ECO:0000313" key="3">
    <source>
        <dbReference type="Proteomes" id="UP001064632"/>
    </source>
</evidence>
<accession>A0ABY6BGF9</accession>
<keyword evidence="3" id="KW-1185">Reference proteome</keyword>
<evidence type="ECO:0008006" key="4">
    <source>
        <dbReference type="Google" id="ProtNLM"/>
    </source>
</evidence>
<proteinExistence type="predicted"/>
<dbReference type="InterPro" id="IPR011050">
    <property type="entry name" value="Pectin_lyase_fold/virulence"/>
</dbReference>
<evidence type="ECO:0000256" key="1">
    <source>
        <dbReference type="SAM" id="SignalP"/>
    </source>
</evidence>
<dbReference type="RefSeq" id="WP_261695645.1">
    <property type="nucleotide sequence ID" value="NZ_CP104694.1"/>
</dbReference>
<protein>
    <recommendedName>
        <fullName evidence="4">Auto-transporter adhesin head GIN domain-containing protein</fullName>
    </recommendedName>
</protein>